<dbReference type="AlphaFoldDB" id="A0A4U0WJK6"/>
<organism evidence="1 2">
    <name type="scientific">Cryomyces minteri</name>
    <dbReference type="NCBI Taxonomy" id="331657"/>
    <lineage>
        <taxon>Eukaryota</taxon>
        <taxon>Fungi</taxon>
        <taxon>Dikarya</taxon>
        <taxon>Ascomycota</taxon>
        <taxon>Pezizomycotina</taxon>
        <taxon>Dothideomycetes</taxon>
        <taxon>Dothideomycetes incertae sedis</taxon>
        <taxon>Cryomyces</taxon>
    </lineage>
</organism>
<name>A0A4U0WJK6_9PEZI</name>
<reference evidence="1 2" key="1">
    <citation type="submission" date="2017-03" db="EMBL/GenBank/DDBJ databases">
        <title>Genomes of endolithic fungi from Antarctica.</title>
        <authorList>
            <person name="Coleine C."/>
            <person name="Masonjones S."/>
            <person name="Stajich J.E."/>
        </authorList>
    </citation>
    <scope>NUCLEOTIDE SEQUENCE [LARGE SCALE GENOMIC DNA]</scope>
    <source>
        <strain evidence="1 2">CCFEE 5187</strain>
    </source>
</reference>
<dbReference type="Proteomes" id="UP000308768">
    <property type="component" value="Unassembled WGS sequence"/>
</dbReference>
<protein>
    <submittedName>
        <fullName evidence="1">Uncharacterized protein</fullName>
    </submittedName>
</protein>
<dbReference type="EMBL" id="NAJN01001429">
    <property type="protein sequence ID" value="TKA63252.1"/>
    <property type="molecule type" value="Genomic_DNA"/>
</dbReference>
<feature type="non-terminal residue" evidence="1">
    <location>
        <position position="60"/>
    </location>
</feature>
<evidence type="ECO:0000313" key="1">
    <source>
        <dbReference type="EMBL" id="TKA63252.1"/>
    </source>
</evidence>
<comment type="caution">
    <text evidence="1">The sequence shown here is derived from an EMBL/GenBank/DDBJ whole genome shotgun (WGS) entry which is preliminary data.</text>
</comment>
<proteinExistence type="predicted"/>
<gene>
    <name evidence="1" type="ORF">B0A49_10934</name>
</gene>
<sequence>MLWVVLSEPGRFSHRFDLVAAKYGSGEVILAPAISKSSFRSFLYRLVEITWKFPECSEPS</sequence>
<accession>A0A4U0WJK6</accession>
<keyword evidence="2" id="KW-1185">Reference proteome</keyword>
<evidence type="ECO:0000313" key="2">
    <source>
        <dbReference type="Proteomes" id="UP000308768"/>
    </source>
</evidence>